<comment type="subunit">
    <text evidence="2 12">Homodimer.</text>
</comment>
<dbReference type="GO" id="GO:0004477">
    <property type="term" value="F:methenyltetrahydrofolate cyclohydrolase activity"/>
    <property type="evidence" value="ECO:0007669"/>
    <property type="project" value="UniProtKB-UniRule"/>
</dbReference>
<dbReference type="EMBL" id="AP017470">
    <property type="protein sequence ID" value="BBB32363.1"/>
    <property type="molecule type" value="Genomic_DNA"/>
</dbReference>
<evidence type="ECO:0000256" key="12">
    <source>
        <dbReference type="HAMAP-Rule" id="MF_01576"/>
    </source>
</evidence>
<dbReference type="FunFam" id="3.40.50.720:FF:000006">
    <property type="entry name" value="Bifunctional protein FolD"/>
    <property type="match status" value="1"/>
</dbReference>
<protein>
    <recommendedName>
        <fullName evidence="12">Bifunctional protein FolD</fullName>
    </recommendedName>
    <domain>
        <recommendedName>
            <fullName evidence="12">Methylenetetrahydrofolate dehydrogenase</fullName>
            <ecNumber evidence="12">1.5.1.5</ecNumber>
        </recommendedName>
    </domain>
    <domain>
        <recommendedName>
            <fullName evidence="12">Methenyltetrahydrofolate cyclohydrolase</fullName>
            <ecNumber evidence="12">3.5.4.9</ecNumber>
        </recommendedName>
    </domain>
</protein>
<dbReference type="CDD" id="cd01080">
    <property type="entry name" value="NAD_bind_m-THF_DH_Cyclohyd"/>
    <property type="match status" value="1"/>
</dbReference>
<evidence type="ECO:0000313" key="15">
    <source>
        <dbReference type="EMBL" id="BBB32363.1"/>
    </source>
</evidence>
<dbReference type="EC" id="1.5.1.5" evidence="12"/>
<organism evidence="15 16">
    <name type="scientific">Thermotomaculum hydrothermale</name>
    <dbReference type="NCBI Taxonomy" id="981385"/>
    <lineage>
        <taxon>Bacteria</taxon>
        <taxon>Pseudomonadati</taxon>
        <taxon>Acidobacteriota</taxon>
        <taxon>Holophagae</taxon>
        <taxon>Thermotomaculales</taxon>
        <taxon>Thermotomaculaceae</taxon>
        <taxon>Thermotomaculum</taxon>
    </lineage>
</organism>
<keyword evidence="9 12" id="KW-0368">Histidine biosynthesis</keyword>
<dbReference type="InterPro" id="IPR000672">
    <property type="entry name" value="THF_DH/CycHdrlase"/>
</dbReference>
<proteinExistence type="inferred from homology"/>
<evidence type="ECO:0000256" key="6">
    <source>
        <dbReference type="ARBA" id="ARBA00022801"/>
    </source>
</evidence>
<dbReference type="UniPathway" id="UPA00193"/>
<dbReference type="Gene3D" id="3.40.50.10860">
    <property type="entry name" value="Leucine Dehydrogenase, chain A, domain 1"/>
    <property type="match status" value="1"/>
</dbReference>
<evidence type="ECO:0000256" key="2">
    <source>
        <dbReference type="ARBA" id="ARBA00011738"/>
    </source>
</evidence>
<dbReference type="GO" id="GO:0035999">
    <property type="term" value="P:tetrahydrofolate interconversion"/>
    <property type="evidence" value="ECO:0007669"/>
    <property type="project" value="UniProtKB-UniRule"/>
</dbReference>
<evidence type="ECO:0000259" key="13">
    <source>
        <dbReference type="Pfam" id="PF00763"/>
    </source>
</evidence>
<keyword evidence="5 12" id="KW-0658">Purine biosynthesis</keyword>
<keyword evidence="6 12" id="KW-0378">Hydrolase</keyword>
<reference evidence="15 16" key="1">
    <citation type="journal article" date="2012" name="Extremophiles">
        <title>Thermotomaculum hydrothermale gen. nov., sp. nov., a novel heterotrophic thermophile within the phylum Acidobacteria from a deep-sea hydrothermal vent chimney in the Southern Okinawa Trough.</title>
        <authorList>
            <person name="Izumi H."/>
            <person name="Nunoura T."/>
            <person name="Miyazaki M."/>
            <person name="Mino S."/>
            <person name="Toki T."/>
            <person name="Takai K."/>
            <person name="Sako Y."/>
            <person name="Sawabe T."/>
            <person name="Nakagawa S."/>
        </authorList>
    </citation>
    <scope>NUCLEOTIDE SEQUENCE [LARGE SCALE GENOMIC DNA]</scope>
    <source>
        <strain evidence="15 16">AC55</strain>
    </source>
</reference>
<keyword evidence="3 12" id="KW-0554">One-carbon metabolism</keyword>
<keyword evidence="11 12" id="KW-0511">Multifunctional enzyme</keyword>
<comment type="pathway">
    <text evidence="1 12">One-carbon metabolism; tetrahydrofolate interconversion.</text>
</comment>
<dbReference type="SUPFAM" id="SSF51735">
    <property type="entry name" value="NAD(P)-binding Rossmann-fold domains"/>
    <property type="match status" value="1"/>
</dbReference>
<evidence type="ECO:0000256" key="11">
    <source>
        <dbReference type="ARBA" id="ARBA00023268"/>
    </source>
</evidence>
<dbReference type="SUPFAM" id="SSF53223">
    <property type="entry name" value="Aminoacid dehydrogenase-like, N-terminal domain"/>
    <property type="match status" value="1"/>
</dbReference>
<dbReference type="AlphaFoldDB" id="A0A7R6PMM8"/>
<evidence type="ECO:0000256" key="7">
    <source>
        <dbReference type="ARBA" id="ARBA00022857"/>
    </source>
</evidence>
<keyword evidence="8 12" id="KW-0560">Oxidoreductase</keyword>
<dbReference type="InterPro" id="IPR046346">
    <property type="entry name" value="Aminoacid_DH-like_N_sf"/>
</dbReference>
<gene>
    <name evidence="12 15" type="primary">folD</name>
    <name evidence="15" type="ORF">TTHT_0797</name>
</gene>
<keyword evidence="16" id="KW-1185">Reference proteome</keyword>
<dbReference type="HAMAP" id="MF_01576">
    <property type="entry name" value="THF_DHG_CYH"/>
    <property type="match status" value="1"/>
</dbReference>
<dbReference type="EC" id="3.5.4.9" evidence="12"/>
<keyword evidence="7 12" id="KW-0521">NADP</keyword>
<feature type="binding site" evidence="12">
    <location>
        <begin position="161"/>
        <end position="163"/>
    </location>
    <ligand>
        <name>NADP(+)</name>
        <dbReference type="ChEBI" id="CHEBI:58349"/>
    </ligand>
</feature>
<evidence type="ECO:0000256" key="9">
    <source>
        <dbReference type="ARBA" id="ARBA00023102"/>
    </source>
</evidence>
<dbReference type="PANTHER" id="PTHR48099:SF5">
    <property type="entry name" value="C-1-TETRAHYDROFOLATE SYNTHASE, CYTOPLASMIC"/>
    <property type="match status" value="1"/>
</dbReference>
<dbReference type="RefSeq" id="WP_201328710.1">
    <property type="nucleotide sequence ID" value="NZ_AP017470.1"/>
</dbReference>
<comment type="catalytic activity">
    <reaction evidence="12">
        <text>(6R)-5,10-methenyltetrahydrofolate + H2O = (6R)-10-formyltetrahydrofolate + H(+)</text>
        <dbReference type="Rhea" id="RHEA:23700"/>
        <dbReference type="ChEBI" id="CHEBI:15377"/>
        <dbReference type="ChEBI" id="CHEBI:15378"/>
        <dbReference type="ChEBI" id="CHEBI:57455"/>
        <dbReference type="ChEBI" id="CHEBI:195366"/>
        <dbReference type="EC" id="3.5.4.9"/>
    </reaction>
</comment>
<name>A0A7R6PMM8_9BACT</name>
<dbReference type="GO" id="GO:0006164">
    <property type="term" value="P:purine nucleotide biosynthetic process"/>
    <property type="evidence" value="ECO:0007669"/>
    <property type="project" value="UniProtKB-KW"/>
</dbReference>
<dbReference type="Pfam" id="PF02882">
    <property type="entry name" value="THF_DHG_CYH_C"/>
    <property type="match status" value="1"/>
</dbReference>
<keyword evidence="4 12" id="KW-0028">Amino-acid biosynthesis</keyword>
<dbReference type="InterPro" id="IPR020867">
    <property type="entry name" value="THF_DH/CycHdrlase_CS"/>
</dbReference>
<comment type="caution">
    <text evidence="12">Lacks conserved residue(s) required for the propagation of feature annotation.</text>
</comment>
<feature type="binding site" evidence="12">
    <location>
        <position position="227"/>
    </location>
    <ligand>
        <name>NADP(+)</name>
        <dbReference type="ChEBI" id="CHEBI:58349"/>
    </ligand>
</feature>
<sequence length="302" mass="33123">MAEILDGKSFSNKILDEIKDRCEREGLKPGLAVILVGDDPASAVYVKMKEKACNKLGFLSKKFKLPADTKEEELINLISDLNNDNEIDGILLQLPLPSHLDSKKMLELISPEKDVDGFHPVNAGKLFTGQKAFIPCTPRGIIELLKEYKIKMEGKNAVVLGRSNIVGKPMALLLLNENATVTICHSRTKNIAEIARSADILIAAIGKPYFVSGDFIKEGAVVVDVGVNRVDSPEEGEKLFDKNSEKLKKIEEKGYVLAGDVNFEQAKEKASFITPVPGGVGPLTIAMLMKNTLESHLRRRGK</sequence>
<dbReference type="PROSITE" id="PS00766">
    <property type="entry name" value="THF_DHG_CYH_1"/>
    <property type="match status" value="1"/>
</dbReference>
<dbReference type="GO" id="GO:0009086">
    <property type="term" value="P:methionine biosynthetic process"/>
    <property type="evidence" value="ECO:0007669"/>
    <property type="project" value="UniProtKB-KW"/>
</dbReference>
<evidence type="ECO:0000313" key="16">
    <source>
        <dbReference type="Proteomes" id="UP000595564"/>
    </source>
</evidence>
<evidence type="ECO:0000256" key="4">
    <source>
        <dbReference type="ARBA" id="ARBA00022605"/>
    </source>
</evidence>
<feature type="domain" description="Tetrahydrofolate dehydrogenase/cyclohydrolase catalytic" evidence="13">
    <location>
        <begin position="5"/>
        <end position="116"/>
    </location>
</feature>
<dbReference type="InterPro" id="IPR036291">
    <property type="entry name" value="NAD(P)-bd_dom_sf"/>
</dbReference>
<comment type="catalytic activity">
    <reaction evidence="12">
        <text>(6R)-5,10-methylene-5,6,7,8-tetrahydrofolate + NADP(+) = (6R)-5,10-methenyltetrahydrofolate + NADPH</text>
        <dbReference type="Rhea" id="RHEA:22812"/>
        <dbReference type="ChEBI" id="CHEBI:15636"/>
        <dbReference type="ChEBI" id="CHEBI:57455"/>
        <dbReference type="ChEBI" id="CHEBI:57783"/>
        <dbReference type="ChEBI" id="CHEBI:58349"/>
        <dbReference type="EC" id="1.5.1.5"/>
    </reaction>
</comment>
<keyword evidence="10 12" id="KW-0486">Methionine biosynthesis</keyword>
<dbReference type="Proteomes" id="UP000595564">
    <property type="component" value="Chromosome"/>
</dbReference>
<evidence type="ECO:0000256" key="10">
    <source>
        <dbReference type="ARBA" id="ARBA00023167"/>
    </source>
</evidence>
<dbReference type="InterPro" id="IPR020631">
    <property type="entry name" value="THF_DH/CycHdrlase_NAD-bd_dom"/>
</dbReference>
<evidence type="ECO:0000256" key="3">
    <source>
        <dbReference type="ARBA" id="ARBA00022563"/>
    </source>
</evidence>
<dbReference type="Pfam" id="PF00763">
    <property type="entry name" value="THF_DHG_CYH"/>
    <property type="match status" value="1"/>
</dbReference>
<evidence type="ECO:0000256" key="1">
    <source>
        <dbReference type="ARBA" id="ARBA00004777"/>
    </source>
</evidence>
<dbReference type="PANTHER" id="PTHR48099">
    <property type="entry name" value="C-1-TETRAHYDROFOLATE SYNTHASE, CYTOPLASMIC-RELATED"/>
    <property type="match status" value="1"/>
</dbReference>
<comment type="similarity">
    <text evidence="12">Belongs to the tetrahydrofolate dehydrogenase/cyclohydrolase family.</text>
</comment>
<evidence type="ECO:0000256" key="5">
    <source>
        <dbReference type="ARBA" id="ARBA00022755"/>
    </source>
</evidence>
<dbReference type="GO" id="GO:0004488">
    <property type="term" value="F:methylenetetrahydrofolate dehydrogenase (NADP+) activity"/>
    <property type="evidence" value="ECO:0007669"/>
    <property type="project" value="UniProtKB-UniRule"/>
</dbReference>
<evidence type="ECO:0000256" key="8">
    <source>
        <dbReference type="ARBA" id="ARBA00023002"/>
    </source>
</evidence>
<comment type="function">
    <text evidence="12">Catalyzes the oxidation of 5,10-methylenetetrahydrofolate to 5,10-methenyltetrahydrofolate and then the hydrolysis of 5,10-methenyltetrahydrofolate to 10-formyltetrahydrofolate.</text>
</comment>
<dbReference type="Gene3D" id="3.40.50.720">
    <property type="entry name" value="NAD(P)-binding Rossmann-like Domain"/>
    <property type="match status" value="1"/>
</dbReference>
<dbReference type="GO" id="GO:0005829">
    <property type="term" value="C:cytosol"/>
    <property type="evidence" value="ECO:0007669"/>
    <property type="project" value="TreeGrafter"/>
</dbReference>
<dbReference type="KEGG" id="thyd:TTHT_0797"/>
<accession>A0A7R6PMM8</accession>
<dbReference type="GO" id="GO:0000105">
    <property type="term" value="P:L-histidine biosynthetic process"/>
    <property type="evidence" value="ECO:0007669"/>
    <property type="project" value="UniProtKB-KW"/>
</dbReference>
<feature type="domain" description="Tetrahydrofolate dehydrogenase/cyclohydrolase NAD(P)-binding" evidence="14">
    <location>
        <begin position="135"/>
        <end position="298"/>
    </location>
</feature>
<dbReference type="FunFam" id="3.40.50.10860:FF:000005">
    <property type="entry name" value="C-1-tetrahydrofolate synthase, cytoplasmic, putative"/>
    <property type="match status" value="1"/>
</dbReference>
<dbReference type="NCBIfam" id="NF010783">
    <property type="entry name" value="PRK14186.1"/>
    <property type="match status" value="1"/>
</dbReference>
<evidence type="ECO:0000259" key="14">
    <source>
        <dbReference type="Pfam" id="PF02882"/>
    </source>
</evidence>
<dbReference type="PRINTS" id="PR00085">
    <property type="entry name" value="THFDHDRGNASE"/>
</dbReference>
<dbReference type="InterPro" id="IPR020630">
    <property type="entry name" value="THF_DH/CycHdrlase_cat_dom"/>
</dbReference>